<accession>A0ABQ5BXX1</accession>
<gene>
    <name evidence="1" type="ORF">Tco_0877204</name>
</gene>
<evidence type="ECO:0000313" key="2">
    <source>
        <dbReference type="Proteomes" id="UP001151760"/>
    </source>
</evidence>
<sequence length="214" mass="25007">MIGTRSKHEVYSRHKIVSVKKIVVDRKHGYGYLKNIVVKRSDQKDYEFMELDFPRLNLNDLEDMYLLKVQGKIHHLDGVDEFDLINALLLYIRRIVIKKRPYTTMGDPKGIMYLNKENQKMLMRFDEVHKFSDGTLNKFSEKLKLMEKDLANVAGAKTDEEIGKLSWRKTKRERRQINFTTSRYVVPTGRVKVPADRYVVPTGKDNVIVSAGRS</sequence>
<name>A0ABQ5BXX1_9ASTR</name>
<dbReference type="EMBL" id="BQNB010013641">
    <property type="protein sequence ID" value="GJT18498.1"/>
    <property type="molecule type" value="Genomic_DNA"/>
</dbReference>
<comment type="caution">
    <text evidence="1">The sequence shown here is derived from an EMBL/GenBank/DDBJ whole genome shotgun (WGS) entry which is preliminary data.</text>
</comment>
<evidence type="ECO:0000313" key="1">
    <source>
        <dbReference type="EMBL" id="GJT18498.1"/>
    </source>
</evidence>
<keyword evidence="2" id="KW-1185">Reference proteome</keyword>
<dbReference type="Proteomes" id="UP001151760">
    <property type="component" value="Unassembled WGS sequence"/>
</dbReference>
<reference evidence="1" key="2">
    <citation type="submission" date="2022-01" db="EMBL/GenBank/DDBJ databases">
        <authorList>
            <person name="Yamashiro T."/>
            <person name="Shiraishi A."/>
            <person name="Satake H."/>
            <person name="Nakayama K."/>
        </authorList>
    </citation>
    <scope>NUCLEOTIDE SEQUENCE</scope>
</reference>
<organism evidence="1 2">
    <name type="scientific">Tanacetum coccineum</name>
    <dbReference type="NCBI Taxonomy" id="301880"/>
    <lineage>
        <taxon>Eukaryota</taxon>
        <taxon>Viridiplantae</taxon>
        <taxon>Streptophyta</taxon>
        <taxon>Embryophyta</taxon>
        <taxon>Tracheophyta</taxon>
        <taxon>Spermatophyta</taxon>
        <taxon>Magnoliopsida</taxon>
        <taxon>eudicotyledons</taxon>
        <taxon>Gunneridae</taxon>
        <taxon>Pentapetalae</taxon>
        <taxon>asterids</taxon>
        <taxon>campanulids</taxon>
        <taxon>Asterales</taxon>
        <taxon>Asteraceae</taxon>
        <taxon>Asteroideae</taxon>
        <taxon>Anthemideae</taxon>
        <taxon>Anthemidinae</taxon>
        <taxon>Tanacetum</taxon>
    </lineage>
</organism>
<reference evidence="1" key="1">
    <citation type="journal article" date="2022" name="Int. J. Mol. Sci.">
        <title>Draft Genome of Tanacetum Coccineum: Genomic Comparison of Closely Related Tanacetum-Family Plants.</title>
        <authorList>
            <person name="Yamashiro T."/>
            <person name="Shiraishi A."/>
            <person name="Nakayama K."/>
            <person name="Satake H."/>
        </authorList>
    </citation>
    <scope>NUCLEOTIDE SEQUENCE</scope>
</reference>
<proteinExistence type="predicted"/>
<protein>
    <submittedName>
        <fullName evidence="1">Uncharacterized protein</fullName>
    </submittedName>
</protein>